<evidence type="ECO:0000313" key="1">
    <source>
        <dbReference type="EMBL" id="GGE30373.1"/>
    </source>
</evidence>
<dbReference type="RefSeq" id="WP_188477314.1">
    <property type="nucleotide sequence ID" value="NZ_BMFJ01000001.1"/>
</dbReference>
<accession>A0A917A652</accession>
<proteinExistence type="predicted"/>
<evidence type="ECO:0000313" key="2">
    <source>
        <dbReference type="Proteomes" id="UP000612855"/>
    </source>
</evidence>
<organism evidence="1 2">
    <name type="scientific">Primorskyibacter flagellatus</name>
    <dbReference type="NCBI Taxonomy" id="1387277"/>
    <lineage>
        <taxon>Bacteria</taxon>
        <taxon>Pseudomonadati</taxon>
        <taxon>Pseudomonadota</taxon>
        <taxon>Alphaproteobacteria</taxon>
        <taxon>Rhodobacterales</taxon>
        <taxon>Roseobacteraceae</taxon>
        <taxon>Primorskyibacter</taxon>
    </lineage>
</organism>
<keyword evidence="2" id="KW-1185">Reference proteome</keyword>
<protein>
    <submittedName>
        <fullName evidence="1">Uncharacterized protein</fullName>
    </submittedName>
</protein>
<dbReference type="AlphaFoldDB" id="A0A917A652"/>
<reference evidence="2" key="1">
    <citation type="journal article" date="2019" name="Int. J. Syst. Evol. Microbiol.">
        <title>The Global Catalogue of Microorganisms (GCM) 10K type strain sequencing project: providing services to taxonomists for standard genome sequencing and annotation.</title>
        <authorList>
            <consortium name="The Broad Institute Genomics Platform"/>
            <consortium name="The Broad Institute Genome Sequencing Center for Infectious Disease"/>
            <person name="Wu L."/>
            <person name="Ma J."/>
        </authorList>
    </citation>
    <scope>NUCLEOTIDE SEQUENCE [LARGE SCALE GENOMIC DNA]</scope>
    <source>
        <strain evidence="2">CGMCC 1.12664</strain>
    </source>
</reference>
<gene>
    <name evidence="1" type="ORF">GCM10011360_17990</name>
</gene>
<comment type="caution">
    <text evidence="1">The sequence shown here is derived from an EMBL/GenBank/DDBJ whole genome shotgun (WGS) entry which is preliminary data.</text>
</comment>
<dbReference type="EMBL" id="BMFJ01000001">
    <property type="protein sequence ID" value="GGE30373.1"/>
    <property type="molecule type" value="Genomic_DNA"/>
</dbReference>
<dbReference type="Proteomes" id="UP000612855">
    <property type="component" value="Unassembled WGS sequence"/>
</dbReference>
<sequence>MTDTTVRVDPLPTLAREWSALGFDNDRKQLRFNEIVETAKTFYNDPAEGVKEMIEACDKNSPLYVKGRPMWQVLREEYGWMLDHDD</sequence>
<name>A0A917A652_9RHOB</name>